<reference evidence="1 2" key="1">
    <citation type="submission" date="2024-01" db="EMBL/GenBank/DDBJ databases">
        <title>A draft genome for the cacao thread blight pathogen Marasmiellus scandens.</title>
        <authorList>
            <person name="Baruah I.K."/>
            <person name="Leung J."/>
            <person name="Bukari Y."/>
            <person name="Amoako-Attah I."/>
            <person name="Meinhardt L.W."/>
            <person name="Bailey B.A."/>
            <person name="Cohen S.P."/>
        </authorList>
    </citation>
    <scope>NUCLEOTIDE SEQUENCE [LARGE SCALE GENOMIC DNA]</scope>
    <source>
        <strain evidence="1 2">GH-19</strain>
    </source>
</reference>
<gene>
    <name evidence="1" type="ORF">VKT23_020066</name>
</gene>
<protein>
    <submittedName>
        <fullName evidence="1">Uncharacterized protein</fullName>
    </submittedName>
</protein>
<dbReference type="Proteomes" id="UP001498398">
    <property type="component" value="Unassembled WGS sequence"/>
</dbReference>
<organism evidence="1 2">
    <name type="scientific">Marasmiellus scandens</name>
    <dbReference type="NCBI Taxonomy" id="2682957"/>
    <lineage>
        <taxon>Eukaryota</taxon>
        <taxon>Fungi</taxon>
        <taxon>Dikarya</taxon>
        <taxon>Basidiomycota</taxon>
        <taxon>Agaricomycotina</taxon>
        <taxon>Agaricomycetes</taxon>
        <taxon>Agaricomycetidae</taxon>
        <taxon>Agaricales</taxon>
        <taxon>Marasmiineae</taxon>
        <taxon>Omphalotaceae</taxon>
        <taxon>Marasmiellus</taxon>
    </lineage>
</organism>
<keyword evidence="2" id="KW-1185">Reference proteome</keyword>
<dbReference type="EMBL" id="JBANRG010000118">
    <property type="protein sequence ID" value="KAK7434702.1"/>
    <property type="molecule type" value="Genomic_DNA"/>
</dbReference>
<accession>A0ABR1INJ2</accession>
<comment type="caution">
    <text evidence="1">The sequence shown here is derived from an EMBL/GenBank/DDBJ whole genome shotgun (WGS) entry which is preliminary data.</text>
</comment>
<sequence>MDHVTDVPSSPLPHVYLDFTLTSMEVKALTESYAMDVDFIGSSVVVDSDMDLDILEVDDGSGAVAMDIDVDYITDPVDDMEVDFDFEELTPYFSYVMSPLLWLDTVS</sequence>
<proteinExistence type="predicted"/>
<evidence type="ECO:0000313" key="2">
    <source>
        <dbReference type="Proteomes" id="UP001498398"/>
    </source>
</evidence>
<name>A0ABR1INJ2_9AGAR</name>
<evidence type="ECO:0000313" key="1">
    <source>
        <dbReference type="EMBL" id="KAK7434702.1"/>
    </source>
</evidence>